<dbReference type="Pfam" id="PF09898">
    <property type="entry name" value="DUF2125"/>
    <property type="match status" value="1"/>
</dbReference>
<proteinExistence type="predicted"/>
<sequence length="344" mass="36644">MTVDTPSPAPRSRNRRILMTAGGLLLLGLLVTAYWHWAAGQVMAGLENWRQQQIARGFVVNFGEVDLTGYPFALDLSLSSPEVSAPDGRYWQGPAVTGNAALWDPFTINADISGTHRFGGFHYGGEFRGLAQQASLQAHLDWDGTLNHAVTSVADMQLLYQDAQLLQIGTLDAVLGPLRPADGEQLQELDFDGSAHSILLPEDGDTPLGNFVESLSLKATLRGPLPAQKARQALPIWRDAGGEAIVHSADVAWGPLNLHAKGGAKLDAFLRPEGQFGTRISGLSEVINRLVERGQIKPAQAGMLSFALLSLGGGDARNIALPISMKDGLLSAGPVPIASLKPVL</sequence>
<dbReference type="EMBL" id="VHSH01000001">
    <property type="protein sequence ID" value="TQV83395.1"/>
    <property type="molecule type" value="Genomic_DNA"/>
</dbReference>
<name>A0A545U1P9_9PROT</name>
<feature type="transmembrane region" description="Helical" evidence="1">
    <location>
        <begin position="17"/>
        <end position="37"/>
    </location>
</feature>
<dbReference type="InterPro" id="IPR018666">
    <property type="entry name" value="DUF2125"/>
</dbReference>
<keyword evidence="1" id="KW-0472">Membrane</keyword>
<keyword evidence="3" id="KW-1185">Reference proteome</keyword>
<gene>
    <name evidence="2" type="ORF">FKG95_02000</name>
</gene>
<comment type="caution">
    <text evidence="2">The sequence shown here is derived from an EMBL/GenBank/DDBJ whole genome shotgun (WGS) entry which is preliminary data.</text>
</comment>
<accession>A0A545U1P9</accession>
<dbReference type="OrthoDB" id="8478166at2"/>
<reference evidence="2 3" key="1">
    <citation type="submission" date="2019-06" db="EMBL/GenBank/DDBJ databases">
        <title>Whole genome sequence for Rhodospirillaceae sp. R148.</title>
        <authorList>
            <person name="Wang G."/>
        </authorList>
    </citation>
    <scope>NUCLEOTIDE SEQUENCE [LARGE SCALE GENOMIC DNA]</scope>
    <source>
        <strain evidence="2 3">R148</strain>
    </source>
</reference>
<organism evidence="2 3">
    <name type="scientific">Denitrobaculum tricleocarpae</name>
    <dbReference type="NCBI Taxonomy" id="2591009"/>
    <lineage>
        <taxon>Bacteria</taxon>
        <taxon>Pseudomonadati</taxon>
        <taxon>Pseudomonadota</taxon>
        <taxon>Alphaproteobacteria</taxon>
        <taxon>Rhodospirillales</taxon>
        <taxon>Rhodospirillaceae</taxon>
        <taxon>Denitrobaculum</taxon>
    </lineage>
</organism>
<keyword evidence="1" id="KW-1133">Transmembrane helix</keyword>
<evidence type="ECO:0000313" key="3">
    <source>
        <dbReference type="Proteomes" id="UP000315252"/>
    </source>
</evidence>
<dbReference type="AlphaFoldDB" id="A0A545U1P9"/>
<keyword evidence="1" id="KW-0812">Transmembrane</keyword>
<protein>
    <submittedName>
        <fullName evidence="2">DUF2125 domain-containing protein</fullName>
    </submittedName>
</protein>
<dbReference type="Proteomes" id="UP000315252">
    <property type="component" value="Unassembled WGS sequence"/>
</dbReference>
<evidence type="ECO:0000256" key="1">
    <source>
        <dbReference type="SAM" id="Phobius"/>
    </source>
</evidence>
<evidence type="ECO:0000313" key="2">
    <source>
        <dbReference type="EMBL" id="TQV83395.1"/>
    </source>
</evidence>